<organism evidence="1 2">
    <name type="scientific">Zosterops borbonicus</name>
    <dbReference type="NCBI Taxonomy" id="364589"/>
    <lineage>
        <taxon>Eukaryota</taxon>
        <taxon>Metazoa</taxon>
        <taxon>Chordata</taxon>
        <taxon>Craniata</taxon>
        <taxon>Vertebrata</taxon>
        <taxon>Euteleostomi</taxon>
        <taxon>Archelosauria</taxon>
        <taxon>Archosauria</taxon>
        <taxon>Dinosauria</taxon>
        <taxon>Saurischia</taxon>
        <taxon>Theropoda</taxon>
        <taxon>Coelurosauria</taxon>
        <taxon>Aves</taxon>
        <taxon>Neognathae</taxon>
        <taxon>Neoaves</taxon>
        <taxon>Telluraves</taxon>
        <taxon>Australaves</taxon>
        <taxon>Passeriformes</taxon>
        <taxon>Sylvioidea</taxon>
        <taxon>Zosteropidae</taxon>
        <taxon>Zosterops</taxon>
    </lineage>
</organism>
<dbReference type="Proteomes" id="UP000796761">
    <property type="component" value="Unassembled WGS sequence"/>
</dbReference>
<comment type="caution">
    <text evidence="1">The sequence shown here is derived from an EMBL/GenBank/DDBJ whole genome shotgun (WGS) entry which is preliminary data.</text>
</comment>
<protein>
    <submittedName>
        <fullName evidence="1">Uncharacterized protein</fullName>
    </submittedName>
</protein>
<keyword evidence="2" id="KW-1185">Reference proteome</keyword>
<evidence type="ECO:0000313" key="1">
    <source>
        <dbReference type="EMBL" id="TRZ13976.1"/>
    </source>
</evidence>
<accession>A0A8K1G9H1</accession>
<dbReference type="AlphaFoldDB" id="A0A8K1G9H1"/>
<proteinExistence type="predicted"/>
<sequence length="129" mass="14239">MDLAPDDPLQSSVFEYSLHDTGQMKAGNGVELAKLRPDFSILQCCCLEKKTNPHLATTPLQVVIESDKMMMDFAFLALTLTPLEAKQMGISSKVEMTGPWDDQALLFSCHATLTLLLPEDEFAGCTWEA</sequence>
<dbReference type="EMBL" id="SWJQ01000468">
    <property type="protein sequence ID" value="TRZ13976.1"/>
    <property type="molecule type" value="Genomic_DNA"/>
</dbReference>
<gene>
    <name evidence="1" type="ORF">HGM15179_013125</name>
</gene>
<reference evidence="1" key="1">
    <citation type="submission" date="2019-04" db="EMBL/GenBank/DDBJ databases">
        <title>Genome assembly of Zosterops borbonicus 15179.</title>
        <authorList>
            <person name="Leroy T."/>
            <person name="Anselmetti Y."/>
            <person name="Tilak M.-K."/>
            <person name="Nabholz B."/>
        </authorList>
    </citation>
    <scope>NUCLEOTIDE SEQUENCE</scope>
    <source>
        <strain evidence="1">HGM_15179</strain>
        <tissue evidence="1">Muscle</tissue>
    </source>
</reference>
<name>A0A8K1G9H1_9PASS</name>
<evidence type="ECO:0000313" key="2">
    <source>
        <dbReference type="Proteomes" id="UP000796761"/>
    </source>
</evidence>